<feature type="site" description="Transition state stabilizer" evidence="7">
    <location>
        <position position="27"/>
    </location>
</feature>
<dbReference type="SUPFAM" id="SSF53448">
    <property type="entry name" value="Nucleotide-diphospho-sugar transferases"/>
    <property type="match status" value="1"/>
</dbReference>
<dbReference type="PROSITE" id="PS01295">
    <property type="entry name" value="ISPD"/>
    <property type="match status" value="1"/>
</dbReference>
<evidence type="ECO:0000256" key="7">
    <source>
        <dbReference type="HAMAP-Rule" id="MF_00108"/>
    </source>
</evidence>
<keyword evidence="6 7" id="KW-0414">Isoprene biosynthesis</keyword>
<comment type="caution">
    <text evidence="8">The sequence shown here is derived from an EMBL/GenBank/DDBJ whole genome shotgun (WGS) entry which is preliminary data.</text>
</comment>
<dbReference type="PANTHER" id="PTHR32125">
    <property type="entry name" value="2-C-METHYL-D-ERYTHRITOL 4-PHOSPHATE CYTIDYLYLTRANSFERASE, CHLOROPLASTIC"/>
    <property type="match status" value="1"/>
</dbReference>
<reference evidence="8 9" key="1">
    <citation type="submission" date="2020-04" db="EMBL/GenBank/DDBJ databases">
        <authorList>
            <person name="Yoon J."/>
        </authorList>
    </citation>
    <scope>NUCLEOTIDE SEQUENCE [LARGE SCALE GENOMIC DNA]</scope>
    <source>
        <strain evidence="8 9">KMU-166</strain>
    </source>
</reference>
<dbReference type="Proteomes" id="UP000765845">
    <property type="component" value="Unassembled WGS sequence"/>
</dbReference>
<dbReference type="InterPro" id="IPR050088">
    <property type="entry name" value="IspD/TarI_cytidylyltransf_bact"/>
</dbReference>
<gene>
    <name evidence="7 8" type="primary">ispD</name>
    <name evidence="8" type="ORF">HCU74_05870</name>
</gene>
<evidence type="ECO:0000313" key="9">
    <source>
        <dbReference type="Proteomes" id="UP000765845"/>
    </source>
</evidence>
<evidence type="ECO:0000256" key="3">
    <source>
        <dbReference type="ARBA" id="ARBA00009789"/>
    </source>
</evidence>
<evidence type="ECO:0000313" key="8">
    <source>
        <dbReference type="EMBL" id="NKI16945.1"/>
    </source>
</evidence>
<sequence length="240" mass="25936">MSDSTPRLWAVVPAAGKGSRFGADCPKQYLDLGNAAVIEHSLHALLAEPRIATVVVALRGDDSHFQQLAVSRNSRVRAVQGGAERADSVELALASIAQDAGERDWVLVHDAARPCLSGSDLSRLIEECLARDCGGILAQPMVDTVKRANDRQQVVETVDRTVLWRAQTPQMFPLADLFSALADCRKRGVLVTDEASAIEATGGHVAIIQGSHRNIKITHREDLALAEFFLNELRAEGDSP</sequence>
<feature type="site" description="Transition state stabilizer" evidence="7">
    <location>
        <position position="20"/>
    </location>
</feature>
<dbReference type="NCBIfam" id="TIGR00453">
    <property type="entry name" value="ispD"/>
    <property type="match status" value="1"/>
</dbReference>
<dbReference type="GO" id="GO:0050518">
    <property type="term" value="F:2-C-methyl-D-erythritol 4-phosphate cytidylyltransferase activity"/>
    <property type="evidence" value="ECO:0007669"/>
    <property type="project" value="UniProtKB-EC"/>
</dbReference>
<dbReference type="EMBL" id="JAAWWK010000002">
    <property type="protein sequence ID" value="NKI16945.1"/>
    <property type="molecule type" value="Genomic_DNA"/>
</dbReference>
<comment type="pathway">
    <text evidence="2 7">Isoprenoid biosynthesis; isopentenyl diphosphate biosynthesis via DXP pathway; isopentenyl diphosphate from 1-deoxy-D-xylulose 5-phosphate: step 2/6.</text>
</comment>
<dbReference type="InterPro" id="IPR018294">
    <property type="entry name" value="ISPD_synthase_CS"/>
</dbReference>
<comment type="function">
    <text evidence="7">Catalyzes the formation of 4-diphosphocytidyl-2-C-methyl-D-erythritol from CTP and 2-C-methyl-D-erythritol 4-phosphate (MEP).</text>
</comment>
<dbReference type="HAMAP" id="MF_00108">
    <property type="entry name" value="IspD"/>
    <property type="match status" value="1"/>
</dbReference>
<accession>A0ABX1GCR5</accession>
<dbReference type="EC" id="2.7.7.60" evidence="7"/>
<evidence type="ECO:0000256" key="6">
    <source>
        <dbReference type="ARBA" id="ARBA00023229"/>
    </source>
</evidence>
<protein>
    <recommendedName>
        <fullName evidence="7">2-C-methyl-D-erythritol 4-phosphate cytidylyltransferase</fullName>
        <ecNumber evidence="7">2.7.7.60</ecNumber>
    </recommendedName>
    <alternativeName>
        <fullName evidence="7">4-diphosphocytidyl-2C-methyl-D-erythritol synthase</fullName>
    </alternativeName>
    <alternativeName>
        <fullName evidence="7">MEP cytidylyltransferase</fullName>
        <shortName evidence="7">MCT</shortName>
    </alternativeName>
</protein>
<feature type="site" description="Positions MEP for the nucleophilic attack" evidence="7">
    <location>
        <position position="160"/>
    </location>
</feature>
<dbReference type="InterPro" id="IPR029044">
    <property type="entry name" value="Nucleotide-diphossugar_trans"/>
</dbReference>
<evidence type="ECO:0000256" key="4">
    <source>
        <dbReference type="ARBA" id="ARBA00022679"/>
    </source>
</evidence>
<dbReference type="RefSeq" id="WP_168449485.1">
    <property type="nucleotide sequence ID" value="NZ_JAAWWK010000002.1"/>
</dbReference>
<proteinExistence type="inferred from homology"/>
<dbReference type="Pfam" id="PF01128">
    <property type="entry name" value="IspD"/>
    <property type="match status" value="1"/>
</dbReference>
<comment type="similarity">
    <text evidence="3 7">Belongs to the IspD/TarI cytidylyltransferase family. IspD subfamily.</text>
</comment>
<keyword evidence="9" id="KW-1185">Reference proteome</keyword>
<dbReference type="InterPro" id="IPR034683">
    <property type="entry name" value="IspD/TarI"/>
</dbReference>
<dbReference type="InterPro" id="IPR001228">
    <property type="entry name" value="IspD"/>
</dbReference>
<keyword evidence="4 7" id="KW-0808">Transferase</keyword>
<name>A0ABX1GCR5_9GAMM</name>
<evidence type="ECO:0000256" key="1">
    <source>
        <dbReference type="ARBA" id="ARBA00001282"/>
    </source>
</evidence>
<dbReference type="Gene3D" id="3.90.550.10">
    <property type="entry name" value="Spore Coat Polysaccharide Biosynthesis Protein SpsA, Chain A"/>
    <property type="match status" value="1"/>
</dbReference>
<organism evidence="8 9">
    <name type="scientific">Spongiibacter thalassae</name>
    <dbReference type="NCBI Taxonomy" id="2721624"/>
    <lineage>
        <taxon>Bacteria</taxon>
        <taxon>Pseudomonadati</taxon>
        <taxon>Pseudomonadota</taxon>
        <taxon>Gammaproteobacteria</taxon>
        <taxon>Cellvibrionales</taxon>
        <taxon>Spongiibacteraceae</taxon>
        <taxon>Spongiibacter</taxon>
    </lineage>
</organism>
<keyword evidence="5 7" id="KW-0548">Nucleotidyltransferase</keyword>
<dbReference type="CDD" id="cd02516">
    <property type="entry name" value="CDP-ME_synthetase"/>
    <property type="match status" value="1"/>
</dbReference>
<feature type="site" description="Positions MEP for the nucleophilic attack" evidence="7">
    <location>
        <position position="216"/>
    </location>
</feature>
<dbReference type="PANTHER" id="PTHR32125:SF4">
    <property type="entry name" value="2-C-METHYL-D-ERYTHRITOL 4-PHOSPHATE CYTIDYLYLTRANSFERASE, CHLOROPLASTIC"/>
    <property type="match status" value="1"/>
</dbReference>
<evidence type="ECO:0000256" key="5">
    <source>
        <dbReference type="ARBA" id="ARBA00022695"/>
    </source>
</evidence>
<comment type="catalytic activity">
    <reaction evidence="1 7">
        <text>2-C-methyl-D-erythritol 4-phosphate + CTP + H(+) = 4-CDP-2-C-methyl-D-erythritol + diphosphate</text>
        <dbReference type="Rhea" id="RHEA:13429"/>
        <dbReference type="ChEBI" id="CHEBI:15378"/>
        <dbReference type="ChEBI" id="CHEBI:33019"/>
        <dbReference type="ChEBI" id="CHEBI:37563"/>
        <dbReference type="ChEBI" id="CHEBI:57823"/>
        <dbReference type="ChEBI" id="CHEBI:58262"/>
        <dbReference type="EC" id="2.7.7.60"/>
    </reaction>
</comment>
<evidence type="ECO:0000256" key="2">
    <source>
        <dbReference type="ARBA" id="ARBA00004787"/>
    </source>
</evidence>